<feature type="transmembrane region" description="Helical" evidence="8">
    <location>
        <begin position="20"/>
        <end position="39"/>
    </location>
</feature>
<dbReference type="GO" id="GO:0005313">
    <property type="term" value="F:L-glutamate transmembrane transporter activity"/>
    <property type="evidence" value="ECO:0007669"/>
    <property type="project" value="TreeGrafter"/>
</dbReference>
<feature type="transmembrane region" description="Helical" evidence="8">
    <location>
        <begin position="95"/>
        <end position="114"/>
    </location>
</feature>
<keyword evidence="6 8" id="KW-0472">Membrane</keyword>
<evidence type="ECO:0000256" key="3">
    <source>
        <dbReference type="ARBA" id="ARBA00022692"/>
    </source>
</evidence>
<feature type="transmembrane region" description="Helical" evidence="8">
    <location>
        <begin position="260"/>
        <end position="281"/>
    </location>
</feature>
<sequence>MVLGAVLARGRDVFRRNGLLILSVLSVTVGCLLGFFLRTRRLSPQEISYFQFPGELLMRMLKMLILPLVVSSLISGLASLDAKTSGRLGILTVAYYLWTTFVAVIVGIIMVSIIHPGRAAQKEATEQSGKPIMSSADALLDLIRNMFPANLVEATFKQYRTKTTPVIESPKVASEEAPPRRVLIYGVQEENGSHIQNFALDLTPPPEVIYKSEPGTSDGMNVLGIVMFSATMGIMLGRMGDSGAPLVSFCQCLNESVMKIVAVAVWYFPFGIVFLIAGKILEMDDPTAVGKKLGFYAVTVVCGLVVHGLFILPLLYFFITKKNPIVFIRGVLQALLIALATSSSACWRTTTSTGASPASCCPWAPPSTWTARRSTRLWPPSSSPRSTTTSWTSVRSSPSASQPQQPALGQPASPRPGSSPWSLCSPPWDCPLTTSPSSLQSTGLWTASAP</sequence>
<dbReference type="PROSITE" id="PS00713">
    <property type="entry name" value="NA_DICARBOXYL_SYMP_1"/>
    <property type="match status" value="1"/>
</dbReference>
<evidence type="ECO:0000256" key="8">
    <source>
        <dbReference type="RuleBase" id="RU361216"/>
    </source>
</evidence>
<feature type="transmembrane region" description="Helical" evidence="8">
    <location>
        <begin position="325"/>
        <end position="347"/>
    </location>
</feature>
<dbReference type="GO" id="GO:0015175">
    <property type="term" value="F:neutral L-amino acid transmembrane transporter activity"/>
    <property type="evidence" value="ECO:0007669"/>
    <property type="project" value="TreeGrafter"/>
</dbReference>
<evidence type="ECO:0000256" key="7">
    <source>
        <dbReference type="ARBA" id="ARBA00023180"/>
    </source>
</evidence>
<dbReference type="Pfam" id="PF00375">
    <property type="entry name" value="SDF"/>
    <property type="match status" value="1"/>
</dbReference>
<keyword evidence="4 8" id="KW-0769">Symport</keyword>
<dbReference type="PANTHER" id="PTHR11958:SF22">
    <property type="entry name" value="EXCITATORY AMINO ACID TRANSPORTER 5"/>
    <property type="match status" value="1"/>
</dbReference>
<comment type="caution">
    <text evidence="10">The sequence shown here is derived from an EMBL/GenBank/DDBJ whole genome shotgun (WGS) entry which is preliminary data.</text>
</comment>
<feature type="region of interest" description="Disordered" evidence="9">
    <location>
        <begin position="373"/>
        <end position="424"/>
    </location>
</feature>
<comment type="similarity">
    <text evidence="8">Belongs to the dicarboxylate/amino acid:cation symporter (DAACS) (TC 2.A.23) family.</text>
</comment>
<dbReference type="GO" id="GO:0005886">
    <property type="term" value="C:plasma membrane"/>
    <property type="evidence" value="ECO:0007669"/>
    <property type="project" value="TreeGrafter"/>
</dbReference>
<dbReference type="InterPro" id="IPR036458">
    <property type="entry name" value="Na:dicarbo_symporter_sf"/>
</dbReference>
<reference evidence="10 11" key="1">
    <citation type="journal article" date="2020" name="Nature">
        <title>Six reference-quality genomes reveal evolution of bat adaptations.</title>
        <authorList>
            <person name="Jebb D."/>
            <person name="Huang Z."/>
            <person name="Pippel M."/>
            <person name="Hughes G.M."/>
            <person name="Lavrichenko K."/>
            <person name="Devanna P."/>
            <person name="Winkler S."/>
            <person name="Jermiin L.S."/>
            <person name="Skirmuntt E.C."/>
            <person name="Katzourakis A."/>
            <person name="Burkitt-Gray L."/>
            <person name="Ray D.A."/>
            <person name="Sullivan K.A.M."/>
            <person name="Roscito J.G."/>
            <person name="Kirilenko B.M."/>
            <person name="Davalos L.M."/>
            <person name="Corthals A.P."/>
            <person name="Power M.L."/>
            <person name="Jones G."/>
            <person name="Ransome R.D."/>
            <person name="Dechmann D.K.N."/>
            <person name="Locatelli A.G."/>
            <person name="Puechmaille S.J."/>
            <person name="Fedrigo O."/>
            <person name="Jarvis E.D."/>
            <person name="Hiller M."/>
            <person name="Vernes S.C."/>
            <person name="Myers E.W."/>
            <person name="Teeling E.C."/>
        </authorList>
    </citation>
    <scope>NUCLEOTIDE SEQUENCE [LARGE SCALE GENOMIC DNA]</scope>
    <source>
        <strain evidence="10">Bat1K_MPI-CBG_1</strain>
    </source>
</reference>
<dbReference type="PRINTS" id="PR00173">
    <property type="entry name" value="EDTRNSPORT"/>
</dbReference>
<feature type="transmembrane region" description="Helical" evidence="8">
    <location>
        <begin position="60"/>
        <end position="80"/>
    </location>
</feature>
<evidence type="ECO:0000256" key="1">
    <source>
        <dbReference type="ARBA" id="ARBA00004141"/>
    </source>
</evidence>
<evidence type="ECO:0000256" key="5">
    <source>
        <dbReference type="ARBA" id="ARBA00022989"/>
    </source>
</evidence>
<keyword evidence="5 8" id="KW-1133">Transmembrane helix</keyword>
<protein>
    <recommendedName>
        <fullName evidence="8">Amino acid transporter</fullName>
    </recommendedName>
</protein>
<feature type="compositionally biased region" description="Low complexity" evidence="9">
    <location>
        <begin position="376"/>
        <end position="412"/>
    </location>
</feature>
<keyword evidence="7" id="KW-0325">Glycoprotein</keyword>
<organism evidence="10 11">
    <name type="scientific">Phyllostomus discolor</name>
    <name type="common">pale spear-nosed bat</name>
    <dbReference type="NCBI Taxonomy" id="89673"/>
    <lineage>
        <taxon>Eukaryota</taxon>
        <taxon>Metazoa</taxon>
        <taxon>Chordata</taxon>
        <taxon>Craniata</taxon>
        <taxon>Vertebrata</taxon>
        <taxon>Euteleostomi</taxon>
        <taxon>Mammalia</taxon>
        <taxon>Eutheria</taxon>
        <taxon>Laurasiatheria</taxon>
        <taxon>Chiroptera</taxon>
        <taxon>Yangochiroptera</taxon>
        <taxon>Phyllostomidae</taxon>
        <taxon>Phyllostominae</taxon>
        <taxon>Phyllostomus</taxon>
    </lineage>
</organism>
<proteinExistence type="inferred from homology"/>
<keyword evidence="2 8" id="KW-0813">Transport</keyword>
<evidence type="ECO:0000256" key="6">
    <source>
        <dbReference type="ARBA" id="ARBA00023136"/>
    </source>
</evidence>
<evidence type="ECO:0000313" key="10">
    <source>
        <dbReference type="EMBL" id="KAF6111438.1"/>
    </source>
</evidence>
<dbReference type="SUPFAM" id="SSF118215">
    <property type="entry name" value="Proton glutamate symport protein"/>
    <property type="match status" value="1"/>
</dbReference>
<dbReference type="GO" id="GO:0015501">
    <property type="term" value="F:glutamate:sodium symporter activity"/>
    <property type="evidence" value="ECO:0007669"/>
    <property type="project" value="TreeGrafter"/>
</dbReference>
<dbReference type="InterPro" id="IPR001991">
    <property type="entry name" value="Na-dicarboxylate_symporter"/>
</dbReference>
<comment type="subcellular location">
    <subcellularLocation>
        <location evidence="1 8">Membrane</location>
        <topology evidence="1 8">Multi-pass membrane protein</topology>
    </subcellularLocation>
</comment>
<evidence type="ECO:0000256" key="2">
    <source>
        <dbReference type="ARBA" id="ARBA00022448"/>
    </source>
</evidence>
<dbReference type="InterPro" id="IPR050746">
    <property type="entry name" value="DAACS"/>
</dbReference>
<gene>
    <name evidence="10" type="ORF">HJG60_017384</name>
</gene>
<keyword evidence="3 8" id="KW-0812">Transmembrane</keyword>
<evidence type="ECO:0000313" key="11">
    <source>
        <dbReference type="Proteomes" id="UP000664940"/>
    </source>
</evidence>
<feature type="transmembrane region" description="Helical" evidence="8">
    <location>
        <begin position="220"/>
        <end position="240"/>
    </location>
</feature>
<evidence type="ECO:0000256" key="9">
    <source>
        <dbReference type="SAM" id="MobiDB-lite"/>
    </source>
</evidence>
<feature type="transmembrane region" description="Helical" evidence="8">
    <location>
        <begin position="293"/>
        <end position="319"/>
    </location>
</feature>
<name>A0A834AB11_9CHIR</name>
<dbReference type="Proteomes" id="UP000664940">
    <property type="component" value="Unassembled WGS sequence"/>
</dbReference>
<dbReference type="AlphaFoldDB" id="A0A834AB11"/>
<evidence type="ECO:0000256" key="4">
    <source>
        <dbReference type="ARBA" id="ARBA00022847"/>
    </source>
</evidence>
<accession>A0A834AB11</accession>
<dbReference type="InterPro" id="IPR018107">
    <property type="entry name" value="Na-dicarboxylate_symporter_CS"/>
</dbReference>
<dbReference type="EMBL" id="JABVXQ010000005">
    <property type="protein sequence ID" value="KAF6111438.1"/>
    <property type="molecule type" value="Genomic_DNA"/>
</dbReference>
<dbReference type="PANTHER" id="PTHR11958">
    <property type="entry name" value="SODIUM/DICARBOXYLATE SYMPORTER-RELATED"/>
    <property type="match status" value="1"/>
</dbReference>
<dbReference type="Gene3D" id="1.10.3860.10">
    <property type="entry name" value="Sodium:dicarboxylate symporter"/>
    <property type="match status" value="1"/>
</dbReference>